<accession>A0ACB5QJ31</accession>
<keyword evidence="2" id="KW-1185">Reference proteome</keyword>
<proteinExistence type="predicted"/>
<name>A0ACB5QJ31_9BURK</name>
<evidence type="ECO:0000313" key="1">
    <source>
        <dbReference type="EMBL" id="GJH14956.1"/>
    </source>
</evidence>
<keyword evidence="1" id="KW-0808">Transferase</keyword>
<dbReference type="Proteomes" id="UP001055013">
    <property type="component" value="Unassembled WGS sequence"/>
</dbReference>
<dbReference type="EMBL" id="BPUR01000001">
    <property type="protein sequence ID" value="GJH14956.1"/>
    <property type="molecule type" value="Genomic_DNA"/>
</dbReference>
<sequence length="384" mass="43153">MTQPSARSGKNRDIQFLRGIAILMVVVHHYANRLPGPKWYTDSFSYTGLWGGVDLFFAISGYVISKSLLDRHPNLADARLSASEMIQFWIKRVFRLLPSAWLWLAIPTILSPFFVHTGGMQIDQVLRGAASAFFIYSNFYWEYCVRFSLMGTSCPWPDANGVYWSLSAEEQFYIVLSSVLLFTRLRYLLLVALPLAFGIWLIPSIAAWHWHLRYESLVTGVAVYAFSRTSVYAKFSAWFSNRMVRRALILGCCVGIALAKGIAPGHEILFLTVLATASVALGTVDGAFENSRMGLAIGWMGDRAYSIYLSHLTVYLIAREALIRLGFEQYWSSGSFALIVFPVVFVAVLLLGDASHRFVDKPTTEFGKRLAAAHRGIRRESARV</sequence>
<comment type="caution">
    <text evidence="1">The sequence shown here is derived from an EMBL/GenBank/DDBJ whole genome shotgun (WGS) entry which is preliminary data.</text>
</comment>
<keyword evidence="1" id="KW-0012">Acyltransferase</keyword>
<reference evidence="1" key="1">
    <citation type="submission" date="2021-09" db="EMBL/GenBank/DDBJ databases">
        <title>Isolation and characterization of 3-chlorobenzoate degrading bacteria from soils in Shizuoka.</title>
        <authorList>
            <person name="Ifat A."/>
            <person name="Ogawa N."/>
            <person name="Kimbara K."/>
            <person name="Moriuchi R."/>
            <person name="Dohra H."/>
            <person name="Shintani M."/>
        </authorList>
    </citation>
    <scope>NUCLEOTIDE SEQUENCE</scope>
    <source>
        <strain evidence="1">19CS2-2</strain>
    </source>
</reference>
<evidence type="ECO:0000313" key="2">
    <source>
        <dbReference type="Proteomes" id="UP001055013"/>
    </source>
</evidence>
<protein>
    <submittedName>
        <fullName evidence="1">Acyltransferase</fullName>
    </submittedName>
</protein>
<gene>
    <name evidence="1" type="ORF">CBA19CS22_00460</name>
</gene>
<organism evidence="1 2">
    <name type="scientific">Caballeronia novacaledonica</name>
    <dbReference type="NCBI Taxonomy" id="1544861"/>
    <lineage>
        <taxon>Bacteria</taxon>
        <taxon>Pseudomonadati</taxon>
        <taxon>Pseudomonadota</taxon>
        <taxon>Betaproteobacteria</taxon>
        <taxon>Burkholderiales</taxon>
        <taxon>Burkholderiaceae</taxon>
        <taxon>Caballeronia</taxon>
    </lineage>
</organism>